<comment type="caution">
    <text evidence="1">The sequence shown here is derived from an EMBL/GenBank/DDBJ whole genome shotgun (WGS) entry which is preliminary data.</text>
</comment>
<dbReference type="STRING" id="1437059.A6A05_05150"/>
<dbReference type="OrthoDB" id="7318774at2"/>
<dbReference type="EMBL" id="LWQU01000207">
    <property type="protein sequence ID" value="OAN43733.1"/>
    <property type="molecule type" value="Genomic_DNA"/>
</dbReference>
<sequence length="562" mass="62529">MALPIDQQRLLHDLCAKLKGVTDQAQLIAFMAEVMRSLLRRAGDAEFRAQVQDSFITGLAGRDWPDQVMLARGVLAVVIAKRPEIAKAWQSLHDAVAPGQARRAADRGETLPADDDDLPDLDGIEIELLEEAQEQVAMAAPPPPPYDFADAESLVAAWIADVLERRLGIFRLPTTPFPSVAYSHERTFFLFEPDFAPVARRFLTEVLIPACRAPLERHVYRTADAQTLVSPKLLDAFLTEKRPTIWKILIERLGKLAAQHRQAEAKIEAASTPATGGPEFEEVNIPVSKPRVVTVLGVSFRLGKQTVSQRMKVRLRASTELEESEREALTLLARFSDLAGEAGLELPPGCDFQFLRILLEFDAKAFAHTAREIVALAGHKETTRAYLFERLKALDETYANYLSDALILLLFLGGTNDHAFGFKELYDVCIGEARDNSALASRRPFLPAEIGRRPTELVFQLREVLKRRYDEATLTQAVTALFQVWTTMSKTRFGDSLEAGLTVLRTFPVTFAGDLDEPVFSGIGHTLYRVLTSAEPNLEGATQSIQAQYAPILARLRLHKLH</sequence>
<dbReference type="RefSeq" id="WP_068504823.1">
    <property type="nucleotide sequence ID" value="NZ_LWQU01000207.1"/>
</dbReference>
<dbReference type="Proteomes" id="UP000078543">
    <property type="component" value="Unassembled WGS sequence"/>
</dbReference>
<protein>
    <submittedName>
        <fullName evidence="1">Uncharacterized protein</fullName>
    </submittedName>
</protein>
<proteinExistence type="predicted"/>
<name>A0A178M595_9PROT</name>
<keyword evidence="2" id="KW-1185">Reference proteome</keyword>
<organism evidence="1 2">
    <name type="scientific">Magnetospirillum moscoviense</name>
    <dbReference type="NCBI Taxonomy" id="1437059"/>
    <lineage>
        <taxon>Bacteria</taxon>
        <taxon>Pseudomonadati</taxon>
        <taxon>Pseudomonadota</taxon>
        <taxon>Alphaproteobacteria</taxon>
        <taxon>Rhodospirillales</taxon>
        <taxon>Rhodospirillaceae</taxon>
        <taxon>Magnetospirillum</taxon>
    </lineage>
</organism>
<reference evidence="1 2" key="1">
    <citation type="submission" date="2016-04" db="EMBL/GenBank/DDBJ databases">
        <title>Draft genome sequence of freshwater magnetotactic bacteria Magnetospirillum marisnigri SP-1 and Magnetospirillum moscoviense BB-1.</title>
        <authorList>
            <person name="Koziaeva V."/>
            <person name="Dziuba M.V."/>
            <person name="Ivanov T.M."/>
            <person name="Kuznetsov B."/>
            <person name="Grouzdev D.S."/>
        </authorList>
    </citation>
    <scope>NUCLEOTIDE SEQUENCE [LARGE SCALE GENOMIC DNA]</scope>
    <source>
        <strain evidence="1 2">BB-1</strain>
    </source>
</reference>
<evidence type="ECO:0000313" key="1">
    <source>
        <dbReference type="EMBL" id="OAN43733.1"/>
    </source>
</evidence>
<gene>
    <name evidence="1" type="ORF">A6A05_05150</name>
</gene>
<dbReference type="AlphaFoldDB" id="A0A178M595"/>
<accession>A0A178M595</accession>
<evidence type="ECO:0000313" key="2">
    <source>
        <dbReference type="Proteomes" id="UP000078543"/>
    </source>
</evidence>